<proteinExistence type="predicted"/>
<dbReference type="GO" id="GO:0004777">
    <property type="term" value="F:succinate-semialdehyde dehydrogenase (NAD+) activity"/>
    <property type="evidence" value="ECO:0007669"/>
    <property type="project" value="TreeGrafter"/>
</dbReference>
<dbReference type="PANTHER" id="PTHR43353">
    <property type="entry name" value="SUCCINATE-SEMIALDEHYDE DEHYDROGENASE, MITOCHONDRIAL"/>
    <property type="match status" value="1"/>
</dbReference>
<evidence type="ECO:0000259" key="2">
    <source>
        <dbReference type="Pfam" id="PF00171"/>
    </source>
</evidence>
<protein>
    <recommendedName>
        <fullName evidence="2">Aldehyde dehydrogenase domain-containing protein</fullName>
    </recommendedName>
</protein>
<dbReference type="EMBL" id="OA564649">
    <property type="protein sequence ID" value="CAD7195094.1"/>
    <property type="molecule type" value="Genomic_DNA"/>
</dbReference>
<dbReference type="AlphaFoldDB" id="A0A7R8VB26"/>
<organism evidence="3">
    <name type="scientific">Timema douglasi</name>
    <name type="common">Walking stick</name>
    <dbReference type="NCBI Taxonomy" id="61478"/>
    <lineage>
        <taxon>Eukaryota</taxon>
        <taxon>Metazoa</taxon>
        <taxon>Ecdysozoa</taxon>
        <taxon>Arthropoda</taxon>
        <taxon>Hexapoda</taxon>
        <taxon>Insecta</taxon>
        <taxon>Pterygota</taxon>
        <taxon>Neoptera</taxon>
        <taxon>Polyneoptera</taxon>
        <taxon>Phasmatodea</taxon>
        <taxon>Timematodea</taxon>
        <taxon>Timematoidea</taxon>
        <taxon>Timematidae</taxon>
        <taxon>Timema</taxon>
    </lineage>
</organism>
<name>A0A7R8VB26_TIMDO</name>
<keyword evidence="1" id="KW-0560">Oxidoreductase</keyword>
<reference evidence="3" key="1">
    <citation type="submission" date="2020-11" db="EMBL/GenBank/DDBJ databases">
        <authorList>
            <person name="Tran Van P."/>
        </authorList>
    </citation>
    <scope>NUCLEOTIDE SEQUENCE</scope>
</reference>
<sequence length="286" mass="32013">MITRKAGAALAAGCTCVVKPAEDTPLTALAIANLAAEAGIPPGVFNVITSDRQHAPSVGKQLCEHPLVAGISFTGSTDVFRESITISSACNRLFRKLFLAPDTLAILPKGGYRCGDRQSVKAIKWLVYLQKTRPDIHIQHAFNGREIEILGRKVDGYWTKETLAERYECTLLRDRAFRATGYNVTTMKECDFDKILIEDTELDLELNTHLMIQTAPLTPRDALYGERCESTTLHYKTNADEKIGYLDVCNEMTYESTPVRDLLEKENEEWVEGESYFVPRSESDEI</sequence>
<dbReference type="GO" id="GO:0005739">
    <property type="term" value="C:mitochondrion"/>
    <property type="evidence" value="ECO:0007669"/>
    <property type="project" value="TreeGrafter"/>
</dbReference>
<gene>
    <name evidence="3" type="ORF">TDIB3V08_LOCUS1500</name>
</gene>
<dbReference type="Pfam" id="PF00171">
    <property type="entry name" value="Aldedh"/>
    <property type="match status" value="1"/>
</dbReference>
<feature type="domain" description="Aldehyde dehydrogenase" evidence="2">
    <location>
        <begin position="1"/>
        <end position="84"/>
    </location>
</feature>
<dbReference type="InterPro" id="IPR015590">
    <property type="entry name" value="Aldehyde_DH_dom"/>
</dbReference>
<dbReference type="PANTHER" id="PTHR43353:SF5">
    <property type="entry name" value="SUCCINATE-SEMIALDEHYDE DEHYDROGENASE, MITOCHONDRIAL"/>
    <property type="match status" value="1"/>
</dbReference>
<dbReference type="Gene3D" id="3.40.605.10">
    <property type="entry name" value="Aldehyde Dehydrogenase, Chain A, domain 1"/>
    <property type="match status" value="1"/>
</dbReference>
<evidence type="ECO:0000313" key="3">
    <source>
        <dbReference type="EMBL" id="CAD7195094.1"/>
    </source>
</evidence>
<dbReference type="SUPFAM" id="SSF53720">
    <property type="entry name" value="ALDH-like"/>
    <property type="match status" value="1"/>
</dbReference>
<evidence type="ECO:0000256" key="1">
    <source>
        <dbReference type="ARBA" id="ARBA00023002"/>
    </source>
</evidence>
<dbReference type="InterPro" id="IPR016161">
    <property type="entry name" value="Ald_DH/histidinol_DH"/>
</dbReference>
<dbReference type="InterPro" id="IPR016162">
    <property type="entry name" value="Ald_DH_N"/>
</dbReference>
<accession>A0A7R8VB26</accession>
<dbReference type="InterPro" id="IPR050740">
    <property type="entry name" value="Aldehyde_DH_Superfamily"/>
</dbReference>
<dbReference type="GO" id="GO:0009450">
    <property type="term" value="P:gamma-aminobutyric acid catabolic process"/>
    <property type="evidence" value="ECO:0007669"/>
    <property type="project" value="TreeGrafter"/>
</dbReference>